<dbReference type="AlphaFoldDB" id="A0A7R9F4J7"/>
<evidence type="ECO:0000256" key="2">
    <source>
        <dbReference type="SAM" id="SignalP"/>
    </source>
</evidence>
<feature type="chain" id="PRO_5030784476" evidence="2">
    <location>
        <begin position="27"/>
        <end position="748"/>
    </location>
</feature>
<accession>A0A7R9F4J7</accession>
<proteinExistence type="predicted"/>
<feature type="compositionally biased region" description="Low complexity" evidence="1">
    <location>
        <begin position="420"/>
        <end position="431"/>
    </location>
</feature>
<feature type="compositionally biased region" description="Low complexity" evidence="1">
    <location>
        <begin position="63"/>
        <end position="74"/>
    </location>
</feature>
<feature type="compositionally biased region" description="Polar residues" evidence="1">
    <location>
        <begin position="346"/>
        <end position="361"/>
    </location>
</feature>
<feature type="signal peptide" evidence="2">
    <location>
        <begin position="1"/>
        <end position="26"/>
    </location>
</feature>
<reference evidence="3" key="1">
    <citation type="submission" date="2020-11" db="EMBL/GenBank/DDBJ databases">
        <authorList>
            <person name="Tran Van P."/>
        </authorList>
    </citation>
    <scope>NUCLEOTIDE SEQUENCE</scope>
</reference>
<feature type="region of interest" description="Disordered" evidence="1">
    <location>
        <begin position="346"/>
        <end position="366"/>
    </location>
</feature>
<dbReference type="EMBL" id="OD568375">
    <property type="protein sequence ID" value="CAD7446892.1"/>
    <property type="molecule type" value="Genomic_DNA"/>
</dbReference>
<evidence type="ECO:0000313" key="3">
    <source>
        <dbReference type="EMBL" id="CAD7446892.1"/>
    </source>
</evidence>
<feature type="region of interest" description="Disordered" evidence="1">
    <location>
        <begin position="494"/>
        <end position="572"/>
    </location>
</feature>
<name>A0A7R9F4J7_9NEOP</name>
<feature type="compositionally biased region" description="Polar residues" evidence="1">
    <location>
        <begin position="499"/>
        <end position="524"/>
    </location>
</feature>
<organism evidence="3">
    <name type="scientific">Timema bartmani</name>
    <dbReference type="NCBI Taxonomy" id="61472"/>
    <lineage>
        <taxon>Eukaryota</taxon>
        <taxon>Metazoa</taxon>
        <taxon>Ecdysozoa</taxon>
        <taxon>Arthropoda</taxon>
        <taxon>Hexapoda</taxon>
        <taxon>Insecta</taxon>
        <taxon>Pterygota</taxon>
        <taxon>Neoptera</taxon>
        <taxon>Polyneoptera</taxon>
        <taxon>Phasmatodea</taxon>
        <taxon>Timematodea</taxon>
        <taxon>Timematoidea</taxon>
        <taxon>Timematidae</taxon>
        <taxon>Timema</taxon>
    </lineage>
</organism>
<feature type="compositionally biased region" description="Basic residues" evidence="1">
    <location>
        <begin position="84"/>
        <end position="94"/>
    </location>
</feature>
<protein>
    <submittedName>
        <fullName evidence="3">Uncharacterized protein</fullName>
    </submittedName>
</protein>
<keyword evidence="2" id="KW-0732">Signal</keyword>
<feature type="region of interest" description="Disordered" evidence="1">
    <location>
        <begin position="25"/>
        <end position="114"/>
    </location>
</feature>
<gene>
    <name evidence="3" type="ORF">TBIB3V08_LOCUS9212</name>
</gene>
<evidence type="ECO:0000256" key="1">
    <source>
        <dbReference type="SAM" id="MobiDB-lite"/>
    </source>
</evidence>
<feature type="region of interest" description="Disordered" evidence="1">
    <location>
        <begin position="411"/>
        <end position="432"/>
    </location>
</feature>
<sequence length="748" mass="82719">MGGCGIFSIYFVASLILTVVCPGVSPETPDKPPSQNESELMEPPRDSPNVISRAFSDNRSVKNRNSNSKRSSGHGSKREEKRSTKTKLKQHLKNKPVLTTEKSKTKSKSQNLDSGVSDLGNHLLKSLDSLFKSSNFSHFNNQSAVTASSAGKFLNYSDSGVKYQNSSHFINSYLNNSDLLKKYVNSSKFINRSTHMNSTGTMKGYLKFNDSIKRYVNSTDSKKSYVNSNDLNEKYKSSSDSKEAQKIPPPLAIIKADVMSFPKIPVGSRPTRKQMYVIPASQTFLNEPETPQEQSQLYSLQGSSHVSGQGYVLSRPSDTAHLSKRSKIASSERLQGFIVQHPNSYAKTSQHASPLTQQNDNSNRRLFPVGSLSQSALYPTSLDFFKNRQSGSLSSSKTSSQLVLMNQPSSRMDFLKRSRSGPSTSSRTSSTIGLDEPAFFSHGFPQEKSIWSFNVIQNLVTVGPDEPTFCYCGFIQKQTIWSFNIVQDLVTIGPDKPESSSQSVPMNQHSNNVDFSKSRQSGPSSYVGRGMDRKDLGSRSLEPVPPSQDMNFGPSLGHQLSGESGQDWNSRDYRDDVPPYFMSPILKRLGLMSPSHNTVTSLLPPVTCPRNIVPPTSWYDPVSAPVRVAASKMKGGKVHRETCENTQNALNLCYVVQGRVGEEGTTPGQAREITPPLVPTVWYLNLSERNFLGMFERQYLVSSACNTLSSQGIQYPQLVTHSALRRHSVQYPQLITHSADTVSSILSL</sequence>